<dbReference type="InterPro" id="IPR033985">
    <property type="entry name" value="SusD-like_N"/>
</dbReference>
<proteinExistence type="inferred from homology"/>
<dbReference type="Pfam" id="PF07980">
    <property type="entry name" value="SusD_RagB"/>
    <property type="match status" value="1"/>
</dbReference>
<gene>
    <name evidence="8" type="ORF">H8S64_00385</name>
</gene>
<evidence type="ECO:0000256" key="1">
    <source>
        <dbReference type="ARBA" id="ARBA00004442"/>
    </source>
</evidence>
<reference evidence="8 9" key="1">
    <citation type="submission" date="2020-08" db="EMBL/GenBank/DDBJ databases">
        <title>Genome public.</title>
        <authorList>
            <person name="Liu C."/>
            <person name="Sun Q."/>
        </authorList>
    </citation>
    <scope>NUCLEOTIDE SEQUENCE [LARGE SCALE GENOMIC DNA]</scope>
    <source>
        <strain evidence="8 9">NSJ-56</strain>
    </source>
</reference>
<dbReference type="InterPro" id="IPR011990">
    <property type="entry name" value="TPR-like_helical_dom_sf"/>
</dbReference>
<evidence type="ECO:0000313" key="9">
    <source>
        <dbReference type="Proteomes" id="UP000646484"/>
    </source>
</evidence>
<feature type="domain" description="SusD-like N-terminal" evidence="7">
    <location>
        <begin position="72"/>
        <end position="235"/>
    </location>
</feature>
<keyword evidence="5" id="KW-0998">Cell outer membrane</keyword>
<dbReference type="Pfam" id="PF14322">
    <property type="entry name" value="SusD-like_3"/>
    <property type="match status" value="1"/>
</dbReference>
<keyword evidence="9" id="KW-1185">Reference proteome</keyword>
<protein>
    <submittedName>
        <fullName evidence="8">RagB/SusD family nutrient uptake outer membrane protein</fullName>
    </submittedName>
</protein>
<organism evidence="8 9">
    <name type="scientific">Butyricimonas hominis</name>
    <dbReference type="NCBI Taxonomy" id="2763032"/>
    <lineage>
        <taxon>Bacteria</taxon>
        <taxon>Pseudomonadati</taxon>
        <taxon>Bacteroidota</taxon>
        <taxon>Bacteroidia</taxon>
        <taxon>Bacteroidales</taxon>
        <taxon>Odoribacteraceae</taxon>
        <taxon>Butyricimonas</taxon>
    </lineage>
</organism>
<dbReference type="Gene3D" id="1.25.40.390">
    <property type="match status" value="1"/>
</dbReference>
<dbReference type="InterPro" id="IPR012944">
    <property type="entry name" value="SusD_RagB_dom"/>
</dbReference>
<comment type="caution">
    <text evidence="8">The sequence shown here is derived from an EMBL/GenBank/DDBJ whole genome shotgun (WGS) entry which is preliminary data.</text>
</comment>
<evidence type="ECO:0000259" key="7">
    <source>
        <dbReference type="Pfam" id="PF14322"/>
    </source>
</evidence>
<evidence type="ECO:0000256" key="3">
    <source>
        <dbReference type="ARBA" id="ARBA00022729"/>
    </source>
</evidence>
<dbReference type="Proteomes" id="UP000646484">
    <property type="component" value="Unassembled WGS sequence"/>
</dbReference>
<accession>A0ABR7CV48</accession>
<comment type="similarity">
    <text evidence="2">Belongs to the SusD family.</text>
</comment>
<evidence type="ECO:0000256" key="2">
    <source>
        <dbReference type="ARBA" id="ARBA00006275"/>
    </source>
</evidence>
<evidence type="ECO:0000256" key="4">
    <source>
        <dbReference type="ARBA" id="ARBA00023136"/>
    </source>
</evidence>
<evidence type="ECO:0000256" key="5">
    <source>
        <dbReference type="ARBA" id="ARBA00023237"/>
    </source>
</evidence>
<dbReference type="EMBL" id="JACOOH010000001">
    <property type="protein sequence ID" value="MBC5619548.1"/>
    <property type="molecule type" value="Genomic_DNA"/>
</dbReference>
<sequence>MKQRIIFTLIISLIFGGCGDFLEPKSKSEFVPKDATSLNELLLGEAYLRYTSTGLNLFLQLLDDDVTAAPYQEPKVGADPNQWWAPYSWQSNLYEVMKSTGQNHTNIYSAYYSVILGTNAILDYIVDIKDDINIINIVKAQAFALRGFAYFNLVNLFGTPYNNDKTALGVPLKLNSGIEESELKRNTVEQVYSQILKDLQEAERLYKSLPVDQQWQPNRRTSLPMVQLLLSRVYLYMEQWENAATYANYVIQNENFHLLDLNTIATQRPSYPYDPTYLDYHSYTNSPETIWVYGNMSDVTYYVYNTSAGKEGRPFFRASEELMKCFDETPGDLRKERYVIRHRYEIVNENNELEKMPQAFGKLHVSSSLYYQPTSGNGIFSRSFRLSEAYLNLCEAKAMLNRAGNANAGTEALRTLNDFRKYRFPADYQNESISDPDELITFIHNERRRELCFEDHRWFDLRRWGMKEIKHTWYPDETSTLVYTLQENDPGFTLPLPDDALELNNLLEQNPLAPAPRDGNLTSN</sequence>
<evidence type="ECO:0000259" key="6">
    <source>
        <dbReference type="Pfam" id="PF07980"/>
    </source>
</evidence>
<keyword evidence="3" id="KW-0732">Signal</keyword>
<comment type="subcellular location">
    <subcellularLocation>
        <location evidence="1">Cell outer membrane</location>
    </subcellularLocation>
</comment>
<dbReference type="SUPFAM" id="SSF48452">
    <property type="entry name" value="TPR-like"/>
    <property type="match status" value="1"/>
</dbReference>
<dbReference type="RefSeq" id="WP_186974548.1">
    <property type="nucleotide sequence ID" value="NZ_JACOOH010000001.1"/>
</dbReference>
<evidence type="ECO:0000313" key="8">
    <source>
        <dbReference type="EMBL" id="MBC5619548.1"/>
    </source>
</evidence>
<dbReference type="PROSITE" id="PS51257">
    <property type="entry name" value="PROKAR_LIPOPROTEIN"/>
    <property type="match status" value="1"/>
</dbReference>
<feature type="domain" description="RagB/SusD" evidence="6">
    <location>
        <begin position="382"/>
        <end position="511"/>
    </location>
</feature>
<keyword evidence="4" id="KW-0472">Membrane</keyword>
<name>A0ABR7CV48_9BACT</name>